<accession>V8P4H0</accession>
<gene>
    <name evidence="3" type="primary">Fgf10</name>
    <name evidence="3" type="ORF">L345_04968</name>
</gene>
<dbReference type="InterPro" id="IPR008996">
    <property type="entry name" value="IL1/FGF"/>
</dbReference>
<keyword evidence="4" id="KW-1185">Reference proteome</keyword>
<dbReference type="PANTHER" id="PTHR11486">
    <property type="entry name" value="FIBROBLAST GROWTH FACTOR"/>
    <property type="match status" value="1"/>
</dbReference>
<dbReference type="SUPFAM" id="SSF50353">
    <property type="entry name" value="Cytokine"/>
    <property type="match status" value="1"/>
</dbReference>
<dbReference type="Pfam" id="PF00167">
    <property type="entry name" value="FGF"/>
    <property type="match status" value="1"/>
</dbReference>
<comment type="caution">
    <text evidence="3">The sequence shown here is derived from an EMBL/GenBank/DDBJ whole genome shotgun (WGS) entry which is preliminary data.</text>
</comment>
<reference evidence="3 4" key="1">
    <citation type="journal article" date="2013" name="Proc. Natl. Acad. Sci. U.S.A.">
        <title>The king cobra genome reveals dynamic gene evolution and adaptation in the snake venom system.</title>
        <authorList>
            <person name="Vonk F.J."/>
            <person name="Casewell N.R."/>
            <person name="Henkel C.V."/>
            <person name="Heimberg A.M."/>
            <person name="Jansen H.J."/>
            <person name="McCleary R.J."/>
            <person name="Kerkkamp H.M."/>
            <person name="Vos R.A."/>
            <person name="Guerreiro I."/>
            <person name="Calvete J.J."/>
            <person name="Wuster W."/>
            <person name="Woods A.E."/>
            <person name="Logan J.M."/>
            <person name="Harrison R.A."/>
            <person name="Castoe T.A."/>
            <person name="de Koning A.P."/>
            <person name="Pollock D.D."/>
            <person name="Yandell M."/>
            <person name="Calderon D."/>
            <person name="Renjifo C."/>
            <person name="Currier R.B."/>
            <person name="Salgado D."/>
            <person name="Pla D."/>
            <person name="Sanz L."/>
            <person name="Hyder A.S."/>
            <person name="Ribeiro J.M."/>
            <person name="Arntzen J.W."/>
            <person name="van den Thillart G.E."/>
            <person name="Boetzer M."/>
            <person name="Pirovano W."/>
            <person name="Dirks R.P."/>
            <person name="Spaink H.P."/>
            <person name="Duboule D."/>
            <person name="McGlinn E."/>
            <person name="Kini R.M."/>
            <person name="Richardson M.K."/>
        </authorList>
    </citation>
    <scope>NUCLEOTIDE SEQUENCE</scope>
    <source>
        <tissue evidence="3">Blood</tissue>
    </source>
</reference>
<evidence type="ECO:0000256" key="1">
    <source>
        <dbReference type="ARBA" id="ARBA00007936"/>
    </source>
</evidence>
<feature type="region of interest" description="Disordered" evidence="2">
    <location>
        <begin position="140"/>
        <end position="160"/>
    </location>
</feature>
<dbReference type="AlphaFoldDB" id="V8P4H0"/>
<evidence type="ECO:0000256" key="2">
    <source>
        <dbReference type="SAM" id="MobiDB-lite"/>
    </source>
</evidence>
<comment type="similarity">
    <text evidence="1">Belongs to the heparin-binding growth factors family.</text>
</comment>
<dbReference type="Gene3D" id="2.80.10.50">
    <property type="match status" value="1"/>
</dbReference>
<dbReference type="GO" id="GO:0008083">
    <property type="term" value="F:growth factor activity"/>
    <property type="evidence" value="ECO:0007669"/>
    <property type="project" value="InterPro"/>
</dbReference>
<dbReference type="EMBL" id="AZIM01000812">
    <property type="protein sequence ID" value="ETE69230.1"/>
    <property type="molecule type" value="Genomic_DNA"/>
</dbReference>
<evidence type="ECO:0000313" key="3">
    <source>
        <dbReference type="EMBL" id="ETE69230.1"/>
    </source>
</evidence>
<dbReference type="InterPro" id="IPR002209">
    <property type="entry name" value="Fibroblast_GF_fam"/>
</dbReference>
<evidence type="ECO:0000313" key="4">
    <source>
        <dbReference type="Proteomes" id="UP000018936"/>
    </source>
</evidence>
<sequence length="229" mass="26202">MLGSKCQVLQFVFAAKYPRNALNIVQQRGMEKRETSESEGWRIDDGWTDGRTDGRTRPDRQTDRQTDYLNKGTAEVAVNAKPQGYDLELNISQMCGKVKGEKIVPDSELVPTVQRTRNTMLTGNDNLTLDDNLARRGIEKEAKDIHAPQSRGNSRKEKEFNNDCKLKERIEENGYNTYASFSWKNNGKQMFVALNGKGGTRKGQRTRRKNTTAHFLPMVVDPQMKDFFY</sequence>
<protein>
    <submittedName>
        <fullName evidence="3">Fibroblast growth factor 10</fullName>
    </submittedName>
</protein>
<feature type="region of interest" description="Disordered" evidence="2">
    <location>
        <begin position="29"/>
        <end position="63"/>
    </location>
</feature>
<name>V8P4H0_OPHHA</name>
<proteinExistence type="inferred from homology"/>
<organism evidence="3 4">
    <name type="scientific">Ophiophagus hannah</name>
    <name type="common">King cobra</name>
    <name type="synonym">Naja hannah</name>
    <dbReference type="NCBI Taxonomy" id="8665"/>
    <lineage>
        <taxon>Eukaryota</taxon>
        <taxon>Metazoa</taxon>
        <taxon>Chordata</taxon>
        <taxon>Craniata</taxon>
        <taxon>Vertebrata</taxon>
        <taxon>Euteleostomi</taxon>
        <taxon>Lepidosauria</taxon>
        <taxon>Squamata</taxon>
        <taxon>Bifurcata</taxon>
        <taxon>Unidentata</taxon>
        <taxon>Episquamata</taxon>
        <taxon>Toxicofera</taxon>
        <taxon>Serpentes</taxon>
        <taxon>Colubroidea</taxon>
        <taxon>Elapidae</taxon>
        <taxon>Elapinae</taxon>
        <taxon>Ophiophagus</taxon>
    </lineage>
</organism>
<dbReference type="Proteomes" id="UP000018936">
    <property type="component" value="Unassembled WGS sequence"/>
</dbReference>
<feature type="non-terminal residue" evidence="3">
    <location>
        <position position="1"/>
    </location>
</feature>
<dbReference type="SMART" id="SM00442">
    <property type="entry name" value="FGF"/>
    <property type="match status" value="1"/>
</dbReference>